<name>A0A397VET2_9GLOM</name>
<feature type="domain" description="BTB" evidence="1">
    <location>
        <begin position="23"/>
        <end position="87"/>
    </location>
</feature>
<evidence type="ECO:0000259" key="1">
    <source>
        <dbReference type="PROSITE" id="PS50097"/>
    </source>
</evidence>
<keyword evidence="4" id="KW-1185">Reference proteome</keyword>
<dbReference type="Proteomes" id="UP000266673">
    <property type="component" value="Unassembled WGS sequence"/>
</dbReference>
<evidence type="ECO:0000259" key="2">
    <source>
        <dbReference type="PROSITE" id="PS51886"/>
    </source>
</evidence>
<dbReference type="OrthoDB" id="2444305at2759"/>
<dbReference type="InterPro" id="IPR011333">
    <property type="entry name" value="SKP1/BTB/POZ_sf"/>
</dbReference>
<dbReference type="PROSITE" id="PS50097">
    <property type="entry name" value="BTB"/>
    <property type="match status" value="1"/>
</dbReference>
<gene>
    <name evidence="3" type="ORF">C2G38_2244215</name>
</gene>
<dbReference type="Gene3D" id="3.30.710.10">
    <property type="entry name" value="Potassium Channel Kv1.1, Chain A"/>
    <property type="match status" value="1"/>
</dbReference>
<dbReference type="PROSITE" id="PS51886">
    <property type="entry name" value="TLDC"/>
    <property type="match status" value="1"/>
</dbReference>
<dbReference type="CDD" id="cd18186">
    <property type="entry name" value="BTB_POZ_ZBTB_KLHL-like"/>
    <property type="match status" value="1"/>
</dbReference>
<protein>
    <recommendedName>
        <fullName evidence="5">TLDc domain-containing protein</fullName>
    </recommendedName>
</protein>
<dbReference type="InterPro" id="IPR006571">
    <property type="entry name" value="TLDc_dom"/>
</dbReference>
<reference evidence="3 4" key="1">
    <citation type="submission" date="2018-06" db="EMBL/GenBank/DDBJ databases">
        <title>Comparative genomics reveals the genomic features of Rhizophagus irregularis, R. cerebriforme, R. diaphanum and Gigaspora rosea, and their symbiotic lifestyle signature.</title>
        <authorList>
            <person name="Morin E."/>
            <person name="San Clemente H."/>
            <person name="Chen E.C.H."/>
            <person name="De La Providencia I."/>
            <person name="Hainaut M."/>
            <person name="Kuo A."/>
            <person name="Kohler A."/>
            <person name="Murat C."/>
            <person name="Tang N."/>
            <person name="Roy S."/>
            <person name="Loubradou J."/>
            <person name="Henrissat B."/>
            <person name="Grigoriev I.V."/>
            <person name="Corradi N."/>
            <person name="Roux C."/>
            <person name="Martin F.M."/>
        </authorList>
    </citation>
    <scope>NUCLEOTIDE SEQUENCE [LARGE SCALE GENOMIC DNA]</scope>
    <source>
        <strain evidence="3 4">DAOM 194757</strain>
    </source>
</reference>
<proteinExistence type="predicted"/>
<dbReference type="SUPFAM" id="SSF54695">
    <property type="entry name" value="POZ domain"/>
    <property type="match status" value="1"/>
</dbReference>
<organism evidence="3 4">
    <name type="scientific">Gigaspora rosea</name>
    <dbReference type="NCBI Taxonomy" id="44941"/>
    <lineage>
        <taxon>Eukaryota</taxon>
        <taxon>Fungi</taxon>
        <taxon>Fungi incertae sedis</taxon>
        <taxon>Mucoromycota</taxon>
        <taxon>Glomeromycotina</taxon>
        <taxon>Glomeromycetes</taxon>
        <taxon>Diversisporales</taxon>
        <taxon>Gigasporaceae</taxon>
        <taxon>Gigaspora</taxon>
    </lineage>
</organism>
<dbReference type="EMBL" id="QKWP01000386">
    <property type="protein sequence ID" value="RIB20990.1"/>
    <property type="molecule type" value="Genomic_DNA"/>
</dbReference>
<evidence type="ECO:0000313" key="4">
    <source>
        <dbReference type="Proteomes" id="UP000266673"/>
    </source>
</evidence>
<dbReference type="AlphaFoldDB" id="A0A397VET2"/>
<dbReference type="Pfam" id="PF00651">
    <property type="entry name" value="BTB"/>
    <property type="match status" value="1"/>
</dbReference>
<comment type="caution">
    <text evidence="3">The sequence shown here is derived from an EMBL/GenBank/DDBJ whole genome shotgun (WGS) entry which is preliminary data.</text>
</comment>
<evidence type="ECO:0000313" key="3">
    <source>
        <dbReference type="EMBL" id="RIB20990.1"/>
    </source>
</evidence>
<feature type="domain" description="TLDc" evidence="2">
    <location>
        <begin position="116"/>
        <end position="293"/>
    </location>
</feature>
<accession>A0A397VET2</accession>
<sequence length="296" mass="34548">MTVKFFEKLSNNYLELLDDKEDFNIIIKVGESPKTKIFQAHSTILRYRSLYFRNELANISKDKNNIKTLDLKNVSILQFEIIINLTHLPDDLQTFYISDNDIIDNATNPKKKPFSTVINEAHAEELLHGLIKKNTYSLTNNPYEFKLLLRGTRDGFTKDSYWNLCDKQAQLVVVMKVKGTDEILGGYNPIGWDKSVNYSFKNCNDSFIFSLKNGTIQNSILSRVIQPEYAIYCYNKYGPRFGGCDLIMSYDFNQDRNCWHQQKSYEKRIRNASTFESSGYTYFSVEYEIFQISKKT</sequence>
<dbReference type="InterPro" id="IPR000210">
    <property type="entry name" value="BTB/POZ_dom"/>
</dbReference>
<dbReference type="Pfam" id="PF07534">
    <property type="entry name" value="TLD"/>
    <property type="match status" value="1"/>
</dbReference>
<evidence type="ECO:0008006" key="5">
    <source>
        <dbReference type="Google" id="ProtNLM"/>
    </source>
</evidence>